<evidence type="ECO:0000256" key="4">
    <source>
        <dbReference type="ARBA" id="ARBA00022801"/>
    </source>
</evidence>
<dbReference type="FunFam" id="3.90.190.10:FF:000086">
    <property type="entry name" value="Protein tyrosine phosphatase-like protein"/>
    <property type="match status" value="1"/>
</dbReference>
<dbReference type="PROSITE" id="PS50054">
    <property type="entry name" value="TYR_PHOSPHATASE_DUAL"/>
    <property type="match status" value="1"/>
</dbReference>
<sequence>AAALEPIVVSPNQLLLFVIHLWCCYRSFSVLQHSFLQSLDPPSKHVYDCETLCVAVVVPCPCPRPMNATGPSGSNRPTLIVKFNMRFLIMDAPTDTNLPGYITQLRHHNVSHVVRACEPTYSSVPLKQQHIDVLELPFPDGDPPPLEVVEEWLNLVRKTFKDNTDSNPAIAVHCVAGLGRAPVLVAIALIEFAHMDPLDAIVFIRKERKGAINSRQVTYLAQYKKHEKNSCCCHCVII</sequence>
<proteinExistence type="inferred from homology"/>
<evidence type="ECO:0000256" key="5">
    <source>
        <dbReference type="ARBA" id="ARBA00022912"/>
    </source>
</evidence>
<dbReference type="PROSITE" id="PS50056">
    <property type="entry name" value="TYR_PHOSPHATASE_2"/>
    <property type="match status" value="1"/>
</dbReference>
<evidence type="ECO:0000256" key="9">
    <source>
        <dbReference type="ARBA" id="ARBA00051722"/>
    </source>
</evidence>
<dbReference type="PANTHER" id="PTHR23339">
    <property type="entry name" value="TYROSINE SPECIFIC PROTEIN PHOSPHATASE AND DUAL SPECIFICITY PROTEIN PHOSPHATASE"/>
    <property type="match status" value="1"/>
</dbReference>
<dbReference type="Gene3D" id="3.90.190.10">
    <property type="entry name" value="Protein tyrosine phosphatase superfamily"/>
    <property type="match status" value="1"/>
</dbReference>
<dbReference type="CDD" id="cd14500">
    <property type="entry name" value="PTP-IVa"/>
    <property type="match status" value="1"/>
</dbReference>
<evidence type="ECO:0000259" key="11">
    <source>
        <dbReference type="PROSITE" id="PS50056"/>
    </source>
</evidence>
<evidence type="ECO:0000259" key="10">
    <source>
        <dbReference type="PROSITE" id="PS50054"/>
    </source>
</evidence>
<comment type="catalytic activity">
    <reaction evidence="9">
        <text>O-phospho-L-tyrosyl-[protein] + H2O = L-tyrosyl-[protein] + phosphate</text>
        <dbReference type="Rhea" id="RHEA:10684"/>
        <dbReference type="Rhea" id="RHEA-COMP:10136"/>
        <dbReference type="Rhea" id="RHEA-COMP:20101"/>
        <dbReference type="ChEBI" id="CHEBI:15377"/>
        <dbReference type="ChEBI" id="CHEBI:43474"/>
        <dbReference type="ChEBI" id="CHEBI:46858"/>
        <dbReference type="ChEBI" id="CHEBI:61978"/>
        <dbReference type="EC" id="3.1.3.48"/>
    </reaction>
</comment>
<dbReference type="InterPro" id="IPR050561">
    <property type="entry name" value="PTP"/>
</dbReference>
<dbReference type="InterPro" id="IPR000340">
    <property type="entry name" value="Dual-sp_phosphatase_cat-dom"/>
</dbReference>
<dbReference type="SUPFAM" id="SSF52799">
    <property type="entry name" value="(Phosphotyrosine protein) phosphatases II"/>
    <property type="match status" value="1"/>
</dbReference>
<reference evidence="12" key="1">
    <citation type="submission" date="2015-04" db="EMBL/GenBank/DDBJ databases">
        <title>The genome sequence of the plant pathogenic Rhizarian Plasmodiophora brassicae reveals insights in its biotrophic life cycle and the origin of chitin synthesis.</title>
        <authorList>
            <person name="Schwelm A."/>
            <person name="Fogelqvist J."/>
            <person name="Knaust A."/>
            <person name="Julke S."/>
            <person name="Lilja T."/>
            <person name="Dhandapani V."/>
            <person name="Bonilla-Rosso G."/>
            <person name="Karlsson M."/>
            <person name="Shevchenko A."/>
            <person name="Choi S.R."/>
            <person name="Kim H.G."/>
            <person name="Park J.Y."/>
            <person name="Lim Y.P."/>
            <person name="Ludwig-Muller J."/>
            <person name="Dixelius C."/>
        </authorList>
    </citation>
    <scope>NUCLEOTIDE SEQUENCE</scope>
    <source>
        <tissue evidence="12">Potato root galls</tissue>
    </source>
</reference>
<dbReference type="InterPro" id="IPR000387">
    <property type="entry name" value="Tyr_Pase_dom"/>
</dbReference>
<dbReference type="AlphaFoldDB" id="A0A0H5RNM8"/>
<organism evidence="12">
    <name type="scientific">Spongospora subterranea</name>
    <dbReference type="NCBI Taxonomy" id="70186"/>
    <lineage>
        <taxon>Eukaryota</taxon>
        <taxon>Sar</taxon>
        <taxon>Rhizaria</taxon>
        <taxon>Endomyxa</taxon>
        <taxon>Phytomyxea</taxon>
        <taxon>Plasmodiophorida</taxon>
        <taxon>Plasmodiophoridae</taxon>
        <taxon>Spongospora</taxon>
    </lineage>
</organism>
<dbReference type="EC" id="3.1.3.48" evidence="2"/>
<name>A0A0H5RNM8_9EUKA</name>
<evidence type="ECO:0000256" key="8">
    <source>
        <dbReference type="ARBA" id="ARBA00023289"/>
    </source>
</evidence>
<evidence type="ECO:0000256" key="7">
    <source>
        <dbReference type="ARBA" id="ARBA00023288"/>
    </source>
</evidence>
<dbReference type="Pfam" id="PF00782">
    <property type="entry name" value="DSPc"/>
    <property type="match status" value="1"/>
</dbReference>
<keyword evidence="6" id="KW-1015">Disulfide bond</keyword>
<keyword evidence="5" id="KW-0904">Protein phosphatase</keyword>
<dbReference type="EMBL" id="HACM01009887">
    <property type="protein sequence ID" value="CRZ10329.1"/>
    <property type="molecule type" value="Transcribed_RNA"/>
</dbReference>
<keyword evidence="8" id="KW-0636">Prenylation</keyword>
<evidence type="ECO:0000256" key="3">
    <source>
        <dbReference type="ARBA" id="ARBA00022481"/>
    </source>
</evidence>
<evidence type="ECO:0000256" key="2">
    <source>
        <dbReference type="ARBA" id="ARBA00013064"/>
    </source>
</evidence>
<feature type="domain" description="Tyrosine specific protein phosphatases" evidence="11">
    <location>
        <begin position="150"/>
        <end position="219"/>
    </location>
</feature>
<dbReference type="InterPro" id="IPR003595">
    <property type="entry name" value="Tyr_Pase_cat"/>
</dbReference>
<comment type="similarity">
    <text evidence="1">Belongs to the protein-tyrosine phosphatase family.</text>
</comment>
<keyword evidence="4" id="KW-0378">Hydrolase</keyword>
<keyword evidence="3" id="KW-0488">Methylation</keyword>
<accession>A0A0H5RNM8</accession>
<dbReference type="InterPro" id="IPR020422">
    <property type="entry name" value="TYR_PHOSPHATASE_DUAL_dom"/>
</dbReference>
<feature type="domain" description="Tyrosine-protein phosphatase" evidence="10">
    <location>
        <begin position="76"/>
        <end position="232"/>
    </location>
</feature>
<dbReference type="GO" id="GO:0005737">
    <property type="term" value="C:cytoplasm"/>
    <property type="evidence" value="ECO:0007669"/>
    <property type="project" value="UniProtKB-ARBA"/>
</dbReference>
<dbReference type="InterPro" id="IPR029021">
    <property type="entry name" value="Prot-tyrosine_phosphatase-like"/>
</dbReference>
<dbReference type="SMART" id="SM00404">
    <property type="entry name" value="PTPc_motif"/>
    <property type="match status" value="1"/>
</dbReference>
<dbReference type="GO" id="GO:0004725">
    <property type="term" value="F:protein tyrosine phosphatase activity"/>
    <property type="evidence" value="ECO:0007669"/>
    <property type="project" value="UniProtKB-EC"/>
</dbReference>
<feature type="non-terminal residue" evidence="12">
    <location>
        <position position="1"/>
    </location>
</feature>
<evidence type="ECO:0000256" key="6">
    <source>
        <dbReference type="ARBA" id="ARBA00023157"/>
    </source>
</evidence>
<keyword evidence="7" id="KW-0449">Lipoprotein</keyword>
<protein>
    <recommendedName>
        <fullName evidence="2">protein-tyrosine-phosphatase</fullName>
        <ecNumber evidence="2">3.1.3.48</ecNumber>
    </recommendedName>
</protein>
<evidence type="ECO:0000313" key="12">
    <source>
        <dbReference type="EMBL" id="CRZ10329.1"/>
    </source>
</evidence>
<evidence type="ECO:0000256" key="1">
    <source>
        <dbReference type="ARBA" id="ARBA00009580"/>
    </source>
</evidence>